<dbReference type="Gene3D" id="3.40.930.10">
    <property type="entry name" value="Mannitol-specific EII, Chain A"/>
    <property type="match status" value="1"/>
</dbReference>
<dbReference type="CDD" id="cd05568">
    <property type="entry name" value="PTS_IIB_bgl_like"/>
    <property type="match status" value="1"/>
</dbReference>
<gene>
    <name evidence="9" type="ORF">SAMN05216352_10397</name>
</gene>
<dbReference type="InterPro" id="IPR002178">
    <property type="entry name" value="PTS_EIIA_type-2_dom"/>
</dbReference>
<keyword evidence="3" id="KW-0805">Transcription regulation</keyword>
<keyword evidence="5" id="KW-0804">Transcription</keyword>
<dbReference type="PANTHER" id="PTHR30185:SF9">
    <property type="entry name" value="MANNITOL-SPECIFIC PHOSPHOTRANSFERASE ENZYME IIA COMPONENT"/>
    <property type="match status" value="1"/>
</dbReference>
<dbReference type="InterPro" id="IPR036388">
    <property type="entry name" value="WH-like_DNA-bd_sf"/>
</dbReference>
<dbReference type="InterPro" id="IPR013011">
    <property type="entry name" value="PTS_EIIB_2"/>
</dbReference>
<dbReference type="Pfam" id="PF05043">
    <property type="entry name" value="Mga"/>
    <property type="match status" value="1"/>
</dbReference>
<dbReference type="InterPro" id="IPR011608">
    <property type="entry name" value="PRD"/>
</dbReference>
<dbReference type="InterPro" id="IPR007737">
    <property type="entry name" value="Mga_HTH"/>
</dbReference>
<dbReference type="Gene3D" id="1.10.1790.10">
    <property type="entry name" value="PRD domain"/>
    <property type="match status" value="1"/>
</dbReference>
<name>A0A1G8FUZ0_9BACI</name>
<keyword evidence="2" id="KW-0677">Repeat</keyword>
<dbReference type="AlphaFoldDB" id="A0A1G8FUZ0"/>
<dbReference type="SUPFAM" id="SSF52794">
    <property type="entry name" value="PTS system IIB component-like"/>
    <property type="match status" value="1"/>
</dbReference>
<dbReference type="RefSeq" id="WP_170031677.1">
    <property type="nucleotide sequence ID" value="NZ_FNDU01000003.1"/>
</dbReference>
<evidence type="ECO:0000259" key="7">
    <source>
        <dbReference type="PROSITE" id="PS51099"/>
    </source>
</evidence>
<dbReference type="Pfam" id="PF00874">
    <property type="entry name" value="PRD"/>
    <property type="match status" value="2"/>
</dbReference>
<dbReference type="SUPFAM" id="SSF55804">
    <property type="entry name" value="Phoshotransferase/anion transport protein"/>
    <property type="match status" value="1"/>
</dbReference>
<evidence type="ECO:0000313" key="9">
    <source>
        <dbReference type="EMBL" id="SDH85959.1"/>
    </source>
</evidence>
<dbReference type="STRING" id="930129.SAMN05216352_10397"/>
<feature type="domain" description="PRD" evidence="8">
    <location>
        <begin position="302"/>
        <end position="409"/>
    </location>
</feature>
<evidence type="ECO:0000256" key="1">
    <source>
        <dbReference type="ARBA" id="ARBA00022679"/>
    </source>
</evidence>
<evidence type="ECO:0000256" key="3">
    <source>
        <dbReference type="ARBA" id="ARBA00023015"/>
    </source>
</evidence>
<evidence type="ECO:0000256" key="4">
    <source>
        <dbReference type="ARBA" id="ARBA00023159"/>
    </source>
</evidence>
<evidence type="ECO:0000259" key="6">
    <source>
        <dbReference type="PROSITE" id="PS51094"/>
    </source>
</evidence>
<dbReference type="PANTHER" id="PTHR30185">
    <property type="entry name" value="CRYPTIC BETA-GLUCOSIDE BGL OPERON ANTITERMINATOR"/>
    <property type="match status" value="1"/>
</dbReference>
<keyword evidence="10" id="KW-1185">Reference proteome</keyword>
<reference evidence="9 10" key="1">
    <citation type="submission" date="2016-10" db="EMBL/GenBank/DDBJ databases">
        <authorList>
            <person name="de Groot N.N."/>
        </authorList>
    </citation>
    <scope>NUCLEOTIDE SEQUENCE [LARGE SCALE GENOMIC DNA]</scope>
    <source>
        <strain evidence="10">P4B,CCM 7963,CECT 7998,DSM 25260,IBRC-M 10614,KCTC 13821</strain>
    </source>
</reference>
<dbReference type="InterPro" id="IPR036095">
    <property type="entry name" value="PTS_EIIB-like_sf"/>
</dbReference>
<protein>
    <submittedName>
        <fullName evidence="9">Transcriptional antiterminator, BglG family</fullName>
    </submittedName>
</protein>
<organism evidence="9 10">
    <name type="scientific">Alteribacillus bidgolensis</name>
    <dbReference type="NCBI Taxonomy" id="930129"/>
    <lineage>
        <taxon>Bacteria</taxon>
        <taxon>Bacillati</taxon>
        <taxon>Bacillota</taxon>
        <taxon>Bacilli</taxon>
        <taxon>Bacillales</taxon>
        <taxon>Bacillaceae</taxon>
        <taxon>Alteribacillus</taxon>
    </lineage>
</organism>
<dbReference type="PROSITE" id="PS51099">
    <property type="entry name" value="PTS_EIIB_TYPE_2"/>
    <property type="match status" value="1"/>
</dbReference>
<feature type="domain" description="PTS EIIA type-2" evidence="6">
    <location>
        <begin position="552"/>
        <end position="695"/>
    </location>
</feature>
<dbReference type="InterPro" id="IPR016152">
    <property type="entry name" value="PTrfase/Anion_transptr"/>
</dbReference>
<accession>A0A1G8FUZ0</accession>
<evidence type="ECO:0000256" key="5">
    <source>
        <dbReference type="ARBA" id="ARBA00023163"/>
    </source>
</evidence>
<evidence type="ECO:0000313" key="10">
    <source>
        <dbReference type="Proteomes" id="UP000199017"/>
    </source>
</evidence>
<dbReference type="GO" id="GO:0008982">
    <property type="term" value="F:protein-N(PI)-phosphohistidine-sugar phosphotransferase activity"/>
    <property type="evidence" value="ECO:0007669"/>
    <property type="project" value="InterPro"/>
</dbReference>
<evidence type="ECO:0000256" key="2">
    <source>
        <dbReference type="ARBA" id="ARBA00022737"/>
    </source>
</evidence>
<feature type="domain" description="PRD" evidence="8">
    <location>
        <begin position="191"/>
        <end position="296"/>
    </location>
</feature>
<dbReference type="Gene3D" id="1.10.10.10">
    <property type="entry name" value="Winged helix-like DNA-binding domain superfamily/Winged helix DNA-binding domain"/>
    <property type="match status" value="1"/>
</dbReference>
<dbReference type="GO" id="GO:0006355">
    <property type="term" value="P:regulation of DNA-templated transcription"/>
    <property type="evidence" value="ECO:0007669"/>
    <property type="project" value="InterPro"/>
</dbReference>
<dbReference type="InterPro" id="IPR050661">
    <property type="entry name" value="BglG_antiterminators"/>
</dbReference>
<dbReference type="GO" id="GO:0009401">
    <property type="term" value="P:phosphoenolpyruvate-dependent sugar phosphotransferase system"/>
    <property type="evidence" value="ECO:0007669"/>
    <property type="project" value="InterPro"/>
</dbReference>
<dbReference type="Gene3D" id="3.40.50.2300">
    <property type="match status" value="1"/>
</dbReference>
<dbReference type="PROSITE" id="PS51372">
    <property type="entry name" value="PRD_2"/>
    <property type="match status" value="2"/>
</dbReference>
<dbReference type="Proteomes" id="UP000199017">
    <property type="component" value="Unassembled WGS sequence"/>
</dbReference>
<dbReference type="InterPro" id="IPR036634">
    <property type="entry name" value="PRD_sf"/>
</dbReference>
<keyword evidence="4" id="KW-0010">Activator</keyword>
<proteinExistence type="predicted"/>
<evidence type="ECO:0000259" key="8">
    <source>
        <dbReference type="PROSITE" id="PS51372"/>
    </source>
</evidence>
<dbReference type="Pfam" id="PF00359">
    <property type="entry name" value="PTS_EIIA_2"/>
    <property type="match status" value="1"/>
</dbReference>
<sequence length="698" mass="80601">MVLDKRRTFILNQMYHNNGIVNMKLLKNKLGVSQRTIYYDLDQINCWLECKGLKPIQKARGKGFYLTVDTCKELPSRLTLKNQWEYRFSQKERIQIILLMLVTRSTSLQELMDTTQVSRGTMFRDLKKASKELEYFEMKLTYEKRSGYQIIGQEQKKHQLMSNVISYILTAKDSPHLNEKLHDILYPSSNNNDDRLKPFLKKELASIEKTLNVSFTENVIQYLVLQIMIAIKQKNRSVSHEIDKEEIQILQKTKAYQSIEKLNDSLQEQEFGSIPSHEMLLLTMQLLGSRVHHEHITGTCTKEMSQLQMVVKKIIDDFQLIGCLIFADRKQLEENLFTHLKPAFYRLKYDISTNNHYLEEIQKHYPDVFYLTKRSLSHLESFIGKDIPDEEAAYIAMHFGGWLRRENQNTAKKYKAMVVCENGIAASGMLRSQLETLLPDIMILHTVSIREYNQSDYQVDIVFSTSYIKQKQAPVIYVPALLIDKDRENIVHQVKTILESINPVDQEVSLLMAMIEEHATIHQPGVLKEKLAQCIGNQYSLTKETYKPMLDELLTQDMIQLEEAVTSWEEAIRVSAAPLLKNESINQRYVEAMIHNVYENGPYVVISPNIAIPHARPEQGVNRLGMSFLRLKKPVAFSDQAKHQASLVIVLAAIDNETHLKALSQLTEMLSEPGNTDRLIQSADADDILAIVKQYSLN</sequence>
<dbReference type="SUPFAM" id="SSF63520">
    <property type="entry name" value="PTS-regulatory domain, PRD"/>
    <property type="match status" value="2"/>
</dbReference>
<dbReference type="EMBL" id="FNDU01000003">
    <property type="protein sequence ID" value="SDH85959.1"/>
    <property type="molecule type" value="Genomic_DNA"/>
</dbReference>
<feature type="domain" description="PTS EIIB type-2" evidence="7">
    <location>
        <begin position="414"/>
        <end position="502"/>
    </location>
</feature>
<dbReference type="PROSITE" id="PS51094">
    <property type="entry name" value="PTS_EIIA_TYPE_2"/>
    <property type="match status" value="1"/>
</dbReference>
<dbReference type="CDD" id="cd00211">
    <property type="entry name" value="PTS_IIA_fru"/>
    <property type="match status" value="1"/>
</dbReference>
<keyword evidence="1" id="KW-0808">Transferase</keyword>